<evidence type="ECO:0000313" key="17">
    <source>
        <dbReference type="EMBL" id="MFC0557966.1"/>
    </source>
</evidence>
<evidence type="ECO:0000313" key="18">
    <source>
        <dbReference type="Proteomes" id="UP001589833"/>
    </source>
</evidence>
<reference evidence="17 18" key="1">
    <citation type="submission" date="2024-09" db="EMBL/GenBank/DDBJ databases">
        <authorList>
            <person name="Sun Q."/>
            <person name="Mori K."/>
        </authorList>
    </citation>
    <scope>NUCLEOTIDE SEQUENCE [LARGE SCALE GENOMIC DNA]</scope>
    <source>
        <strain evidence="17 18">NCAIM B.02301</strain>
    </source>
</reference>
<accession>A0ABV6NB83</accession>
<evidence type="ECO:0000256" key="2">
    <source>
        <dbReference type="ARBA" id="ARBA00004127"/>
    </source>
</evidence>
<feature type="transmembrane region" description="Helical" evidence="16">
    <location>
        <begin position="130"/>
        <end position="150"/>
    </location>
</feature>
<evidence type="ECO:0000256" key="15">
    <source>
        <dbReference type="RuleBase" id="RU003750"/>
    </source>
</evidence>
<keyword evidence="10" id="KW-0443">Lipid metabolism</keyword>
<comment type="similarity">
    <text evidence="3 15">Belongs to the CDP-alcohol phosphatidyltransferase class-I family.</text>
</comment>
<feature type="transmembrane region" description="Helical" evidence="16">
    <location>
        <begin position="156"/>
        <end position="174"/>
    </location>
</feature>
<dbReference type="PROSITE" id="PS00379">
    <property type="entry name" value="CDP_ALCOHOL_P_TRANSF"/>
    <property type="match status" value="1"/>
</dbReference>
<dbReference type="InterPro" id="IPR004533">
    <property type="entry name" value="CDP-diaglyc--ser_O-PTrfase"/>
</dbReference>
<dbReference type="InterPro" id="IPR048254">
    <property type="entry name" value="CDP_ALCOHOL_P_TRANSF_CS"/>
</dbReference>
<proteinExistence type="inferred from homology"/>
<gene>
    <name evidence="17" type="primary">pssA</name>
    <name evidence="17" type="ORF">ACFFH4_02720</name>
</gene>
<name>A0ABV6NB83_9BACI</name>
<feature type="transmembrane region" description="Helical" evidence="16">
    <location>
        <begin position="21"/>
        <end position="38"/>
    </location>
</feature>
<feature type="transmembrane region" description="Helical" evidence="16">
    <location>
        <begin position="92"/>
        <end position="118"/>
    </location>
</feature>
<dbReference type="InterPro" id="IPR050324">
    <property type="entry name" value="CDP-alcohol_PTase-I"/>
</dbReference>
<comment type="caution">
    <text evidence="17">The sequence shown here is derived from an EMBL/GenBank/DDBJ whole genome shotgun (WGS) entry which is preliminary data.</text>
</comment>
<keyword evidence="9 16" id="KW-1133">Transmembrane helix</keyword>
<evidence type="ECO:0000256" key="9">
    <source>
        <dbReference type="ARBA" id="ARBA00022989"/>
    </source>
</evidence>
<evidence type="ECO:0000256" key="12">
    <source>
        <dbReference type="ARBA" id="ARBA00023209"/>
    </source>
</evidence>
<keyword evidence="8 16" id="KW-0812">Transmembrane</keyword>
<keyword evidence="13" id="KW-1208">Phospholipid metabolism</keyword>
<dbReference type="Proteomes" id="UP001589833">
    <property type="component" value="Unassembled WGS sequence"/>
</dbReference>
<evidence type="ECO:0000256" key="16">
    <source>
        <dbReference type="SAM" id="Phobius"/>
    </source>
</evidence>
<evidence type="ECO:0000256" key="4">
    <source>
        <dbReference type="ARBA" id="ARBA00013174"/>
    </source>
</evidence>
<evidence type="ECO:0000256" key="14">
    <source>
        <dbReference type="ARBA" id="ARBA00032361"/>
    </source>
</evidence>
<keyword evidence="7 15" id="KW-0808">Transferase</keyword>
<evidence type="ECO:0000256" key="10">
    <source>
        <dbReference type="ARBA" id="ARBA00023098"/>
    </source>
</evidence>
<evidence type="ECO:0000256" key="7">
    <source>
        <dbReference type="ARBA" id="ARBA00022679"/>
    </source>
</evidence>
<dbReference type="InterPro" id="IPR000462">
    <property type="entry name" value="CDP-OH_P_trans"/>
</dbReference>
<keyword evidence="18" id="KW-1185">Reference proteome</keyword>
<comment type="catalytic activity">
    <reaction evidence="1">
        <text>a CDP-1,2-diacyl-sn-glycerol + L-serine = a 1,2-diacyl-sn-glycero-3-phospho-L-serine + CMP + H(+)</text>
        <dbReference type="Rhea" id="RHEA:16913"/>
        <dbReference type="ChEBI" id="CHEBI:15378"/>
        <dbReference type="ChEBI" id="CHEBI:33384"/>
        <dbReference type="ChEBI" id="CHEBI:57262"/>
        <dbReference type="ChEBI" id="CHEBI:58332"/>
        <dbReference type="ChEBI" id="CHEBI:60377"/>
        <dbReference type="EC" id="2.7.8.8"/>
    </reaction>
</comment>
<evidence type="ECO:0000256" key="5">
    <source>
        <dbReference type="ARBA" id="ARBA00017171"/>
    </source>
</evidence>
<sequence length="179" mass="19667">MFLLHQLDHTVKKLKGQIANFLTILNLGLGAFAIMFILQDELRLGLLFITIAALTDRLDGAAARRFNSTSEFGKQLDSLSDILSFGVAPAFLIYQAVLFTFGLPGMLLTIFFIACGAIRLARFNITESTGYFVGLPITAAGCMLTFLMLLVPFIPAPYFLLATLILGICMISSFKVRKM</sequence>
<evidence type="ECO:0000256" key="11">
    <source>
        <dbReference type="ARBA" id="ARBA00023136"/>
    </source>
</evidence>
<dbReference type="EC" id="2.7.8.8" evidence="4"/>
<dbReference type="EMBL" id="JBHLTR010000004">
    <property type="protein sequence ID" value="MFC0557966.1"/>
    <property type="molecule type" value="Genomic_DNA"/>
</dbReference>
<keyword evidence="12" id="KW-0594">Phospholipid biosynthesis</keyword>
<dbReference type="NCBIfam" id="TIGR00473">
    <property type="entry name" value="pssA"/>
    <property type="match status" value="1"/>
</dbReference>
<dbReference type="PANTHER" id="PTHR14269:SF61">
    <property type="entry name" value="CDP-DIACYLGLYCEROL--SERINE O-PHOSPHATIDYLTRANSFERASE"/>
    <property type="match status" value="1"/>
</dbReference>
<keyword evidence="11 16" id="KW-0472">Membrane</keyword>
<evidence type="ECO:0000256" key="6">
    <source>
        <dbReference type="ARBA" id="ARBA00022516"/>
    </source>
</evidence>
<evidence type="ECO:0000256" key="3">
    <source>
        <dbReference type="ARBA" id="ARBA00010441"/>
    </source>
</evidence>
<keyword evidence="6" id="KW-0444">Lipid biosynthesis</keyword>
<dbReference type="Pfam" id="PF01066">
    <property type="entry name" value="CDP-OH_P_transf"/>
    <property type="match status" value="1"/>
</dbReference>
<dbReference type="Gene3D" id="1.20.120.1760">
    <property type="match status" value="1"/>
</dbReference>
<dbReference type="PANTHER" id="PTHR14269">
    <property type="entry name" value="CDP-DIACYLGLYCEROL--GLYCEROL-3-PHOSPHATE 3-PHOSPHATIDYLTRANSFERASE-RELATED"/>
    <property type="match status" value="1"/>
</dbReference>
<dbReference type="InterPro" id="IPR043130">
    <property type="entry name" value="CDP-OH_PTrfase_TM_dom"/>
</dbReference>
<evidence type="ECO:0000256" key="8">
    <source>
        <dbReference type="ARBA" id="ARBA00022692"/>
    </source>
</evidence>
<evidence type="ECO:0000256" key="1">
    <source>
        <dbReference type="ARBA" id="ARBA00000287"/>
    </source>
</evidence>
<evidence type="ECO:0000256" key="13">
    <source>
        <dbReference type="ARBA" id="ARBA00023264"/>
    </source>
</evidence>
<dbReference type="GO" id="GO:0003882">
    <property type="term" value="F:CDP-diacylglycerol-serine O-phosphatidyltransferase activity"/>
    <property type="evidence" value="ECO:0007669"/>
    <property type="project" value="UniProtKB-EC"/>
</dbReference>
<comment type="subcellular location">
    <subcellularLocation>
        <location evidence="2">Endomembrane system</location>
        <topology evidence="2">Multi-pass membrane protein</topology>
    </subcellularLocation>
</comment>
<organism evidence="17 18">
    <name type="scientific">Halalkalibacter alkalisediminis</name>
    <dbReference type="NCBI Taxonomy" id="935616"/>
    <lineage>
        <taxon>Bacteria</taxon>
        <taxon>Bacillati</taxon>
        <taxon>Bacillota</taxon>
        <taxon>Bacilli</taxon>
        <taxon>Bacillales</taxon>
        <taxon>Bacillaceae</taxon>
        <taxon>Halalkalibacter</taxon>
    </lineage>
</organism>
<protein>
    <recommendedName>
        <fullName evidence="5">CDP-diacylglycerol--serine O-phosphatidyltransferase</fullName>
        <ecNumber evidence="4">2.7.8.8</ecNumber>
    </recommendedName>
    <alternativeName>
        <fullName evidence="14">Phosphatidylserine synthase</fullName>
    </alternativeName>
</protein>
<dbReference type="RefSeq" id="WP_273841329.1">
    <property type="nucleotide sequence ID" value="NZ_JAQQWT010000003.1"/>
</dbReference>